<dbReference type="FunFam" id="1.10.510.10:FF:001023">
    <property type="entry name" value="Os07g0541700 protein"/>
    <property type="match status" value="1"/>
</dbReference>
<comment type="catalytic activity">
    <reaction evidence="8">
        <text>L-seryl-[protein] + ATP = O-phospho-L-seryl-[protein] + ADP + H(+)</text>
        <dbReference type="Rhea" id="RHEA:17989"/>
        <dbReference type="Rhea" id="RHEA-COMP:9863"/>
        <dbReference type="Rhea" id="RHEA-COMP:11604"/>
        <dbReference type="ChEBI" id="CHEBI:15378"/>
        <dbReference type="ChEBI" id="CHEBI:29999"/>
        <dbReference type="ChEBI" id="CHEBI:30616"/>
        <dbReference type="ChEBI" id="CHEBI:83421"/>
        <dbReference type="ChEBI" id="CHEBI:456216"/>
        <dbReference type="EC" id="2.7.11.1"/>
    </reaction>
</comment>
<evidence type="ECO:0000256" key="7">
    <source>
        <dbReference type="ARBA" id="ARBA00047899"/>
    </source>
</evidence>
<evidence type="ECO:0000256" key="5">
    <source>
        <dbReference type="ARBA" id="ARBA00022777"/>
    </source>
</evidence>
<dbReference type="PANTHER" id="PTHR47989">
    <property type="entry name" value="OS01G0750732 PROTEIN"/>
    <property type="match status" value="1"/>
</dbReference>
<dbReference type="PROSITE" id="PS00107">
    <property type="entry name" value="PROTEIN_KINASE_ATP"/>
    <property type="match status" value="1"/>
</dbReference>
<evidence type="ECO:0000256" key="11">
    <source>
        <dbReference type="SAM" id="MobiDB-lite"/>
    </source>
</evidence>
<feature type="binding site" evidence="9">
    <location>
        <position position="149"/>
    </location>
    <ligand>
        <name>ATP</name>
        <dbReference type="ChEBI" id="CHEBI:30616"/>
    </ligand>
</feature>
<dbReference type="PROSITE" id="PS00108">
    <property type="entry name" value="PROTEIN_KINASE_ST"/>
    <property type="match status" value="1"/>
</dbReference>
<protein>
    <recommendedName>
        <fullName evidence="1">non-specific serine/threonine protein kinase</fullName>
        <ecNumber evidence="1">2.7.11.1</ecNumber>
    </recommendedName>
</protein>
<name>A0A1Y1IBC7_KLENI</name>
<evidence type="ECO:0000256" key="3">
    <source>
        <dbReference type="ARBA" id="ARBA00022679"/>
    </source>
</evidence>
<dbReference type="FunFam" id="3.30.200.20:FF:000015">
    <property type="entry name" value="Somatic embryogenesis receptor kinase 1"/>
    <property type="match status" value="1"/>
</dbReference>
<dbReference type="Gene3D" id="1.10.510.10">
    <property type="entry name" value="Transferase(Phosphotransferase) domain 1"/>
    <property type="match status" value="1"/>
</dbReference>
<dbReference type="Proteomes" id="UP000054558">
    <property type="component" value="Unassembled WGS sequence"/>
</dbReference>
<evidence type="ECO:0000313" key="14">
    <source>
        <dbReference type="Proteomes" id="UP000054558"/>
    </source>
</evidence>
<evidence type="ECO:0000256" key="1">
    <source>
        <dbReference type="ARBA" id="ARBA00012513"/>
    </source>
</evidence>
<feature type="compositionally biased region" description="Basic and acidic residues" evidence="11">
    <location>
        <begin position="10"/>
        <end position="32"/>
    </location>
</feature>
<dbReference type="InterPro" id="IPR000719">
    <property type="entry name" value="Prot_kinase_dom"/>
</dbReference>
<dbReference type="SMART" id="SM00220">
    <property type="entry name" value="S_TKc"/>
    <property type="match status" value="1"/>
</dbReference>
<dbReference type="InterPro" id="IPR017441">
    <property type="entry name" value="Protein_kinase_ATP_BS"/>
</dbReference>
<comment type="catalytic activity">
    <reaction evidence="7">
        <text>L-threonyl-[protein] + ATP = O-phospho-L-threonyl-[protein] + ADP + H(+)</text>
        <dbReference type="Rhea" id="RHEA:46608"/>
        <dbReference type="Rhea" id="RHEA-COMP:11060"/>
        <dbReference type="Rhea" id="RHEA-COMP:11605"/>
        <dbReference type="ChEBI" id="CHEBI:15378"/>
        <dbReference type="ChEBI" id="CHEBI:30013"/>
        <dbReference type="ChEBI" id="CHEBI:30616"/>
        <dbReference type="ChEBI" id="CHEBI:61977"/>
        <dbReference type="ChEBI" id="CHEBI:456216"/>
        <dbReference type="EC" id="2.7.11.1"/>
    </reaction>
</comment>
<dbReference type="PROSITE" id="PS50011">
    <property type="entry name" value="PROTEIN_KINASE_DOM"/>
    <property type="match status" value="1"/>
</dbReference>
<evidence type="ECO:0000256" key="2">
    <source>
        <dbReference type="ARBA" id="ARBA00022527"/>
    </source>
</evidence>
<reference evidence="13 14" key="1">
    <citation type="journal article" date="2014" name="Nat. Commun.">
        <title>Klebsormidium flaccidum genome reveals primary factors for plant terrestrial adaptation.</title>
        <authorList>
            <person name="Hori K."/>
            <person name="Maruyama F."/>
            <person name="Fujisawa T."/>
            <person name="Togashi T."/>
            <person name="Yamamoto N."/>
            <person name="Seo M."/>
            <person name="Sato S."/>
            <person name="Yamada T."/>
            <person name="Mori H."/>
            <person name="Tajima N."/>
            <person name="Moriyama T."/>
            <person name="Ikeuchi M."/>
            <person name="Watanabe M."/>
            <person name="Wada H."/>
            <person name="Kobayashi K."/>
            <person name="Saito M."/>
            <person name="Masuda T."/>
            <person name="Sasaki-Sekimoto Y."/>
            <person name="Mashiguchi K."/>
            <person name="Awai K."/>
            <person name="Shimojima M."/>
            <person name="Masuda S."/>
            <person name="Iwai M."/>
            <person name="Nobusawa T."/>
            <person name="Narise T."/>
            <person name="Kondo S."/>
            <person name="Saito H."/>
            <person name="Sato R."/>
            <person name="Murakawa M."/>
            <person name="Ihara Y."/>
            <person name="Oshima-Yamada Y."/>
            <person name="Ohtaka K."/>
            <person name="Satoh M."/>
            <person name="Sonobe K."/>
            <person name="Ishii M."/>
            <person name="Ohtani R."/>
            <person name="Kanamori-Sato M."/>
            <person name="Honoki R."/>
            <person name="Miyazaki D."/>
            <person name="Mochizuki H."/>
            <person name="Umetsu J."/>
            <person name="Higashi K."/>
            <person name="Shibata D."/>
            <person name="Kamiya Y."/>
            <person name="Sato N."/>
            <person name="Nakamura Y."/>
            <person name="Tabata S."/>
            <person name="Ida S."/>
            <person name="Kurokawa K."/>
            <person name="Ohta H."/>
        </authorList>
    </citation>
    <scope>NUCLEOTIDE SEQUENCE [LARGE SCALE GENOMIC DNA]</scope>
    <source>
        <strain evidence="13 14">NIES-2285</strain>
    </source>
</reference>
<dbReference type="SUPFAM" id="SSF56112">
    <property type="entry name" value="Protein kinase-like (PK-like)"/>
    <property type="match status" value="1"/>
</dbReference>
<keyword evidence="2 10" id="KW-0723">Serine/threonine-protein kinase</keyword>
<dbReference type="OrthoDB" id="4062651at2759"/>
<dbReference type="GO" id="GO:0004674">
    <property type="term" value="F:protein serine/threonine kinase activity"/>
    <property type="evidence" value="ECO:0007669"/>
    <property type="project" value="UniProtKB-KW"/>
</dbReference>
<dbReference type="EMBL" id="DF237214">
    <property type="protein sequence ID" value="GAQ86017.1"/>
    <property type="molecule type" value="Genomic_DNA"/>
</dbReference>
<feature type="domain" description="Protein kinase" evidence="12">
    <location>
        <begin position="121"/>
        <end position="370"/>
    </location>
</feature>
<dbReference type="InterPro" id="IPR008271">
    <property type="entry name" value="Ser/Thr_kinase_AS"/>
</dbReference>
<accession>A0A1Y1IBC7</accession>
<evidence type="ECO:0000313" key="13">
    <source>
        <dbReference type="EMBL" id="GAQ86017.1"/>
    </source>
</evidence>
<keyword evidence="14" id="KW-1185">Reference proteome</keyword>
<keyword evidence="5 13" id="KW-0418">Kinase</keyword>
<dbReference type="EC" id="2.7.11.1" evidence="1"/>
<evidence type="ECO:0000256" key="9">
    <source>
        <dbReference type="PROSITE-ProRule" id="PRU10141"/>
    </source>
</evidence>
<comment type="similarity">
    <text evidence="10">Belongs to the protein kinase superfamily.</text>
</comment>
<organism evidence="13 14">
    <name type="scientific">Klebsormidium nitens</name>
    <name type="common">Green alga</name>
    <name type="synonym">Ulothrix nitens</name>
    <dbReference type="NCBI Taxonomy" id="105231"/>
    <lineage>
        <taxon>Eukaryota</taxon>
        <taxon>Viridiplantae</taxon>
        <taxon>Streptophyta</taxon>
        <taxon>Klebsormidiophyceae</taxon>
        <taxon>Klebsormidiales</taxon>
        <taxon>Klebsormidiaceae</taxon>
        <taxon>Klebsormidium</taxon>
    </lineage>
</organism>
<evidence type="ECO:0000259" key="12">
    <source>
        <dbReference type="PROSITE" id="PS50011"/>
    </source>
</evidence>
<gene>
    <name evidence="13" type="ORF">KFL_002650130</name>
</gene>
<dbReference type="OMA" id="DIMTHIT"/>
<evidence type="ECO:0000256" key="6">
    <source>
        <dbReference type="ARBA" id="ARBA00022840"/>
    </source>
</evidence>
<keyword evidence="6 9" id="KW-0067">ATP-binding</keyword>
<dbReference type="Pfam" id="PF00069">
    <property type="entry name" value="Pkinase"/>
    <property type="match status" value="1"/>
</dbReference>
<feature type="region of interest" description="Disordered" evidence="11">
    <location>
        <begin position="1"/>
        <end position="98"/>
    </location>
</feature>
<dbReference type="AlphaFoldDB" id="A0A1Y1IBC7"/>
<feature type="compositionally biased region" description="Low complexity" evidence="11">
    <location>
        <begin position="62"/>
        <end position="73"/>
    </location>
</feature>
<feature type="compositionally biased region" description="Polar residues" evidence="11">
    <location>
        <begin position="74"/>
        <end position="86"/>
    </location>
</feature>
<dbReference type="STRING" id="105231.A0A1Y1IBC7"/>
<evidence type="ECO:0000256" key="10">
    <source>
        <dbReference type="RuleBase" id="RU000304"/>
    </source>
</evidence>
<dbReference type="Gene3D" id="3.30.200.20">
    <property type="entry name" value="Phosphorylase Kinase, domain 1"/>
    <property type="match status" value="1"/>
</dbReference>
<dbReference type="InterPro" id="IPR011009">
    <property type="entry name" value="Kinase-like_dom_sf"/>
</dbReference>
<sequence>MKNNPGTDEESGRANHDKDGSIKDLYGDDTREPPPQQKQKRPKQTSAPPSGDAFAWPEMTNSQSGVGQQRSGSHFSSGRNSTSFASGGTQGTASAPPAPTPAPYGVMVLSIAEVVQSTENFSTKNFLGQGGFSNVYRGILSDGRTVAVKRLHFHSLTGGQETAAGERDFQAEASIIARVHHRHLVQLVGFCTNAQERILVLEYMKNGSLADNLYGIRAASVISWPQRLIIAIGAAKGLAYLHEDCQPRIVHRDIKASNILLDSNLGAKISDFGFARFAREFQSTATATRTVGTFQYLPPECTMYGEKNTDKSDVYSFGVVLLELLAGRPPVDPGQPRERVALIVWVRTSGVFWAFKLDVLEVLLWFLVEI</sequence>
<evidence type="ECO:0000256" key="4">
    <source>
        <dbReference type="ARBA" id="ARBA00022741"/>
    </source>
</evidence>
<evidence type="ECO:0000256" key="8">
    <source>
        <dbReference type="ARBA" id="ARBA00048679"/>
    </source>
</evidence>
<dbReference type="GO" id="GO:0005524">
    <property type="term" value="F:ATP binding"/>
    <property type="evidence" value="ECO:0007669"/>
    <property type="project" value="UniProtKB-UniRule"/>
</dbReference>
<dbReference type="PANTHER" id="PTHR47989:SF62">
    <property type="entry name" value="OS05G0423500 PROTEIN"/>
    <property type="match status" value="1"/>
</dbReference>
<keyword evidence="3" id="KW-0808">Transferase</keyword>
<proteinExistence type="inferred from homology"/>
<keyword evidence="4 9" id="KW-0547">Nucleotide-binding</keyword>